<dbReference type="AlphaFoldDB" id="A0A382M1X5"/>
<accession>A0A382M1X5</accession>
<proteinExistence type="predicted"/>
<name>A0A382M1X5_9ZZZZ</name>
<gene>
    <name evidence="2" type="ORF">METZ01_LOCUS294015</name>
</gene>
<feature type="region of interest" description="Disordered" evidence="1">
    <location>
        <begin position="1"/>
        <end position="21"/>
    </location>
</feature>
<protein>
    <submittedName>
        <fullName evidence="2">Uncharacterized protein</fullName>
    </submittedName>
</protein>
<sequence>MYNNPHSTSTRTASAGSRVTSGTHDCLSISCRNQQTISTILGGLPLYPGALFVYDELAVVHSIQYLGRLSHCNLYPCGHNSILYDNQYEDRHHRAHVYHANSSVASNWSKYGFRNPDQCIPNWTIMLHYTGYY</sequence>
<feature type="compositionally biased region" description="Low complexity" evidence="1">
    <location>
        <begin position="7"/>
        <end position="21"/>
    </location>
</feature>
<evidence type="ECO:0000313" key="2">
    <source>
        <dbReference type="EMBL" id="SVC41161.1"/>
    </source>
</evidence>
<evidence type="ECO:0000256" key="1">
    <source>
        <dbReference type="SAM" id="MobiDB-lite"/>
    </source>
</evidence>
<dbReference type="EMBL" id="UINC01089789">
    <property type="protein sequence ID" value="SVC41161.1"/>
    <property type="molecule type" value="Genomic_DNA"/>
</dbReference>
<organism evidence="2">
    <name type="scientific">marine metagenome</name>
    <dbReference type="NCBI Taxonomy" id="408172"/>
    <lineage>
        <taxon>unclassified sequences</taxon>
        <taxon>metagenomes</taxon>
        <taxon>ecological metagenomes</taxon>
    </lineage>
</organism>
<reference evidence="2" key="1">
    <citation type="submission" date="2018-05" db="EMBL/GenBank/DDBJ databases">
        <authorList>
            <person name="Lanie J.A."/>
            <person name="Ng W.-L."/>
            <person name="Kazmierczak K.M."/>
            <person name="Andrzejewski T.M."/>
            <person name="Davidsen T.M."/>
            <person name="Wayne K.J."/>
            <person name="Tettelin H."/>
            <person name="Glass J.I."/>
            <person name="Rusch D."/>
            <person name="Podicherti R."/>
            <person name="Tsui H.-C.T."/>
            <person name="Winkler M.E."/>
        </authorList>
    </citation>
    <scope>NUCLEOTIDE SEQUENCE</scope>
</reference>